<organism evidence="3 4">
    <name type="scientific">Streptomyces ziwulingensis</name>
    <dbReference type="NCBI Taxonomy" id="1045501"/>
    <lineage>
        <taxon>Bacteria</taxon>
        <taxon>Bacillati</taxon>
        <taxon>Actinomycetota</taxon>
        <taxon>Actinomycetes</taxon>
        <taxon>Kitasatosporales</taxon>
        <taxon>Streptomycetaceae</taxon>
        <taxon>Streptomyces</taxon>
    </lineage>
</organism>
<feature type="region of interest" description="Disordered" evidence="1">
    <location>
        <begin position="269"/>
        <end position="306"/>
    </location>
</feature>
<comment type="caution">
    <text evidence="3">The sequence shown here is derived from an EMBL/GenBank/DDBJ whole genome shotgun (WGS) entry which is preliminary data.</text>
</comment>
<evidence type="ECO:0000313" key="3">
    <source>
        <dbReference type="EMBL" id="GAA4785487.1"/>
    </source>
</evidence>
<reference evidence="4" key="1">
    <citation type="journal article" date="2019" name="Int. J. Syst. Evol. Microbiol.">
        <title>The Global Catalogue of Microorganisms (GCM) 10K type strain sequencing project: providing services to taxonomists for standard genome sequencing and annotation.</title>
        <authorList>
            <consortium name="The Broad Institute Genomics Platform"/>
            <consortium name="The Broad Institute Genome Sequencing Center for Infectious Disease"/>
            <person name="Wu L."/>
            <person name="Ma J."/>
        </authorList>
    </citation>
    <scope>NUCLEOTIDE SEQUENCE [LARGE SCALE GENOMIC DNA]</scope>
    <source>
        <strain evidence="4">JCM 18081</strain>
    </source>
</reference>
<dbReference type="InterPro" id="IPR052544">
    <property type="entry name" value="Bacteriocin_Proc_Enz"/>
</dbReference>
<dbReference type="InterPro" id="IPR000415">
    <property type="entry name" value="Nitroreductase-like"/>
</dbReference>
<name>A0ABP9ASZ0_9ACTN</name>
<sequence>MSTVETRSDTDLNERLDPLLARFWDETRLRANPQTAGETPFAGAAQAPPPDIPSSWTAISKVLGLGYGERAGAVITKGRTLMRARTTPSAGALYPFELLVAFRGATTYELYDYEVAGCCLRRIGTVEQGSLDGLLTLPQAPAPQPDAVVAVVGRPWASMRKYGRRGYLYTHLDGGHAAANITLAAEGAGFLPVTHLRFDRDTAAEVLGLTGRCREPQALITLTASPTTAPAAAGAAANPFAVPIWRHGDGTRPEEPGTAEQEAWRSVRSISTFHRPDDTPRRYGSSRTVAAVPQGSGALGGTGTPGDSGTAAIALAGADRGRPDGPRAAFAHLALTRASAKGFLPAALGEEALGQVLAGLRQETTTDSADGPRAALRVLVHSVENIAPGSYAYTPDRHVLHPLSGGAGTQEAVVASCMNQDVVRSAALLLVLHAPIGPLLGGRGRQALAELHHHAASAAQRLCLAAAGQGVGITCLGGFDTDLVSRLVGLDGPEEAIYVLACGRPDERAVKWDRAPIAYSHGRGPALHS</sequence>
<evidence type="ECO:0000259" key="2">
    <source>
        <dbReference type="Pfam" id="PF00881"/>
    </source>
</evidence>
<dbReference type="RefSeq" id="WP_345617290.1">
    <property type="nucleotide sequence ID" value="NZ_BAABIG010000007.1"/>
</dbReference>
<dbReference type="PANTHER" id="PTHR43745:SF2">
    <property type="entry name" value="NITROREDUCTASE MJ1384-RELATED"/>
    <property type="match status" value="1"/>
</dbReference>
<accession>A0ABP9ASZ0</accession>
<feature type="domain" description="Nitroreductase" evidence="2">
    <location>
        <begin position="414"/>
        <end position="504"/>
    </location>
</feature>
<evidence type="ECO:0000256" key="1">
    <source>
        <dbReference type="SAM" id="MobiDB-lite"/>
    </source>
</evidence>
<keyword evidence="4" id="KW-1185">Reference proteome</keyword>
<feature type="domain" description="Nitroreductase" evidence="2">
    <location>
        <begin position="83"/>
        <end position="220"/>
    </location>
</feature>
<dbReference type="PANTHER" id="PTHR43745">
    <property type="entry name" value="NITROREDUCTASE MJ1384-RELATED"/>
    <property type="match status" value="1"/>
</dbReference>
<dbReference type="SUPFAM" id="SSF55469">
    <property type="entry name" value="FMN-dependent nitroreductase-like"/>
    <property type="match status" value="2"/>
</dbReference>
<evidence type="ECO:0000313" key="4">
    <source>
        <dbReference type="Proteomes" id="UP001501265"/>
    </source>
</evidence>
<dbReference type="Proteomes" id="UP001501265">
    <property type="component" value="Unassembled WGS sequence"/>
</dbReference>
<dbReference type="InterPro" id="IPR029479">
    <property type="entry name" value="Nitroreductase"/>
</dbReference>
<proteinExistence type="predicted"/>
<gene>
    <name evidence="3" type="ORF">GCM10023220_06470</name>
</gene>
<dbReference type="Gene3D" id="3.40.109.10">
    <property type="entry name" value="NADH Oxidase"/>
    <property type="match status" value="2"/>
</dbReference>
<protein>
    <recommendedName>
        <fullName evidence="2">Nitroreductase domain-containing protein</fullName>
    </recommendedName>
</protein>
<dbReference type="EMBL" id="BAABIG010000007">
    <property type="protein sequence ID" value="GAA4785487.1"/>
    <property type="molecule type" value="Genomic_DNA"/>
</dbReference>
<feature type="compositionally biased region" description="Gly residues" evidence="1">
    <location>
        <begin position="297"/>
        <end position="306"/>
    </location>
</feature>
<dbReference type="Pfam" id="PF00881">
    <property type="entry name" value="Nitroreductase"/>
    <property type="match status" value="2"/>
</dbReference>